<gene>
    <name evidence="3" type="ORF">GCM10009817_25270</name>
</gene>
<feature type="compositionally biased region" description="Acidic residues" evidence="1">
    <location>
        <begin position="285"/>
        <end position="318"/>
    </location>
</feature>
<comment type="caution">
    <text evidence="3">The sequence shown here is derived from an EMBL/GenBank/DDBJ whole genome shotgun (WGS) entry which is preliminary data.</text>
</comment>
<keyword evidence="4" id="KW-1185">Reference proteome</keyword>
<evidence type="ECO:0000313" key="3">
    <source>
        <dbReference type="EMBL" id="GAA1982874.1"/>
    </source>
</evidence>
<protein>
    <recommendedName>
        <fullName evidence="2">Coenzyme Q-binding protein COQ10 START domain-containing protein</fullName>
    </recommendedName>
</protein>
<evidence type="ECO:0000259" key="2">
    <source>
        <dbReference type="Pfam" id="PF03364"/>
    </source>
</evidence>
<dbReference type="SUPFAM" id="SSF55961">
    <property type="entry name" value="Bet v1-like"/>
    <property type="match status" value="1"/>
</dbReference>
<accession>A0ABN2S9L5</accession>
<dbReference type="Gene3D" id="3.30.530.20">
    <property type="match status" value="1"/>
</dbReference>
<name>A0ABN2S9L5_9MICO</name>
<dbReference type="Pfam" id="PF03364">
    <property type="entry name" value="Polyketide_cyc"/>
    <property type="match status" value="1"/>
</dbReference>
<feature type="compositionally biased region" description="Basic and acidic residues" evidence="1">
    <location>
        <begin position="268"/>
        <end position="284"/>
    </location>
</feature>
<reference evidence="3 4" key="1">
    <citation type="journal article" date="2019" name="Int. J. Syst. Evol. Microbiol.">
        <title>The Global Catalogue of Microorganisms (GCM) 10K type strain sequencing project: providing services to taxonomists for standard genome sequencing and annotation.</title>
        <authorList>
            <consortium name="The Broad Institute Genomics Platform"/>
            <consortium name="The Broad Institute Genome Sequencing Center for Infectious Disease"/>
            <person name="Wu L."/>
            <person name="Ma J."/>
        </authorList>
    </citation>
    <scope>NUCLEOTIDE SEQUENCE [LARGE SCALE GENOMIC DNA]</scope>
    <source>
        <strain evidence="3 4">JCM 15628</strain>
    </source>
</reference>
<dbReference type="InterPro" id="IPR047137">
    <property type="entry name" value="ORF3"/>
</dbReference>
<feature type="domain" description="Coenzyme Q-binding protein COQ10 START" evidence="2">
    <location>
        <begin position="118"/>
        <end position="239"/>
    </location>
</feature>
<dbReference type="CDD" id="cd07817">
    <property type="entry name" value="SRPBCC_8"/>
    <property type="match status" value="1"/>
</dbReference>
<dbReference type="PANTHER" id="PTHR33824">
    <property type="entry name" value="POLYKETIDE CYCLASE/DEHYDRASE AND LIPID TRANSPORT SUPERFAMILY PROTEIN"/>
    <property type="match status" value="1"/>
</dbReference>
<sequence length="434" mass="48591">MTVMSESIGRTRLKDASSGLLQALGQKVVGSVGNRVSGLTERLEGVASGSPSTKALVGSGTAVAKGESPVMGAVKGMASGVKDKVTNAIPGLGGKSGGSGSKTPKATKATNFQEIIDVGVPIRVAYNQWTEFGSFPSFMKKVKTVDTSDDIKSTWKAQVFWSSRTWESTILKQVPDERIVWRSKGQKGHVDGTVTFHELTPTLTRIVVVLEYYPQGLFERTGNLWRAQGRRARLEVKHFQRHVMTRTILDPDSVEGWRGTIEDSEVVTTHEEALEQEQQQRESEERESEERESEERESEEQAGGEEPSEEEGAEDEGTEHERAEDEGAEEENSEEGRAERREDDTEDDTEDEYDEEGDEDSDEDDEYEDDEYEDDEEDEEDEESGEQDSDQDDEYEDEEYEEDEDEDEDDDEEDSEDEPDEPPVRRSAQRGAAK</sequence>
<feature type="region of interest" description="Disordered" evidence="1">
    <location>
        <begin position="263"/>
        <end position="434"/>
    </location>
</feature>
<dbReference type="PANTHER" id="PTHR33824:SF7">
    <property type="entry name" value="POLYKETIDE CYCLASE_DEHYDRASE AND LIPID TRANSPORT SUPERFAMILY PROTEIN"/>
    <property type="match status" value="1"/>
</dbReference>
<dbReference type="EMBL" id="BAAAPU010000007">
    <property type="protein sequence ID" value="GAA1982874.1"/>
    <property type="molecule type" value="Genomic_DNA"/>
</dbReference>
<organism evidence="3 4">
    <name type="scientific">Terrabacter lapilli</name>
    <dbReference type="NCBI Taxonomy" id="436231"/>
    <lineage>
        <taxon>Bacteria</taxon>
        <taxon>Bacillati</taxon>
        <taxon>Actinomycetota</taxon>
        <taxon>Actinomycetes</taxon>
        <taxon>Micrococcales</taxon>
        <taxon>Intrasporangiaceae</taxon>
        <taxon>Terrabacter</taxon>
    </lineage>
</organism>
<evidence type="ECO:0000256" key="1">
    <source>
        <dbReference type="SAM" id="MobiDB-lite"/>
    </source>
</evidence>
<dbReference type="InterPro" id="IPR005031">
    <property type="entry name" value="COQ10_START"/>
</dbReference>
<feature type="compositionally biased region" description="Acidic residues" evidence="1">
    <location>
        <begin position="344"/>
        <end position="421"/>
    </location>
</feature>
<dbReference type="InterPro" id="IPR023393">
    <property type="entry name" value="START-like_dom_sf"/>
</dbReference>
<dbReference type="Proteomes" id="UP001500013">
    <property type="component" value="Unassembled WGS sequence"/>
</dbReference>
<feature type="compositionally biased region" description="Basic and acidic residues" evidence="1">
    <location>
        <begin position="334"/>
        <end position="343"/>
    </location>
</feature>
<evidence type="ECO:0000313" key="4">
    <source>
        <dbReference type="Proteomes" id="UP001500013"/>
    </source>
</evidence>
<proteinExistence type="predicted"/>